<reference evidence="2 3" key="1">
    <citation type="submission" date="2020-04" db="EMBL/GenBank/DDBJ databases">
        <authorList>
            <person name="Wallbank WR R."/>
            <person name="Pardo Diaz C."/>
            <person name="Kozak K."/>
            <person name="Martin S."/>
            <person name="Jiggins C."/>
            <person name="Moest M."/>
            <person name="Warren A I."/>
            <person name="Byers J.R.P. K."/>
            <person name="Montejo-Kovacevich G."/>
            <person name="Yen C E."/>
        </authorList>
    </citation>
    <scope>NUCLEOTIDE SEQUENCE [LARGE SCALE GENOMIC DNA]</scope>
</reference>
<dbReference type="PANTHER" id="PTHR42673:SF4">
    <property type="entry name" value="MALEYLACETOACETATE ISOMERASE"/>
    <property type="match status" value="1"/>
</dbReference>
<name>A0A8S0ZXG7_ARCPL</name>
<accession>A0A8S0ZXG7</accession>
<dbReference type="PANTHER" id="PTHR42673">
    <property type="entry name" value="MALEYLACETOACETATE ISOMERASE"/>
    <property type="match status" value="1"/>
</dbReference>
<dbReference type="InterPro" id="IPR004045">
    <property type="entry name" value="Glutathione_S-Trfase_N"/>
</dbReference>
<sequence>MAAEKGAILYAYWLSSCSWRVRAALTLKKIPFEERTVDIVKEKKQFTEDYRAINPAQKVPALAIDNVVLVESMAIIQYLEETRPQPALIPKTPLLRARMREICEIVVSGIQPLQNFGLKPQFETEDQFQKFTKHFSERGLPLQFYNAYSRYSLDSAKYPTISEIYNTLLQHEVFQKTHPKNVKPKK</sequence>
<protein>
    <recommendedName>
        <fullName evidence="1">GST N-terminal domain-containing protein</fullName>
    </recommendedName>
</protein>
<dbReference type="EMBL" id="CADEBD010000303">
    <property type="protein sequence ID" value="CAB3236986.1"/>
    <property type="molecule type" value="Genomic_DNA"/>
</dbReference>
<dbReference type="SUPFAM" id="SSF47616">
    <property type="entry name" value="GST C-terminal domain-like"/>
    <property type="match status" value="1"/>
</dbReference>
<comment type="caution">
    <text evidence="2">The sequence shown here is derived from an EMBL/GenBank/DDBJ whole genome shotgun (WGS) entry which is preliminary data.</text>
</comment>
<dbReference type="GO" id="GO:0016034">
    <property type="term" value="F:maleylacetoacetate isomerase activity"/>
    <property type="evidence" value="ECO:0007669"/>
    <property type="project" value="TreeGrafter"/>
</dbReference>
<proteinExistence type="predicted"/>
<dbReference type="Gene3D" id="3.40.30.10">
    <property type="entry name" value="Glutaredoxin"/>
    <property type="match status" value="1"/>
</dbReference>
<dbReference type="PROSITE" id="PS50404">
    <property type="entry name" value="GST_NTER"/>
    <property type="match status" value="1"/>
</dbReference>
<dbReference type="GO" id="GO:0006749">
    <property type="term" value="P:glutathione metabolic process"/>
    <property type="evidence" value="ECO:0007669"/>
    <property type="project" value="TreeGrafter"/>
</dbReference>
<dbReference type="SFLD" id="SFLDS00019">
    <property type="entry name" value="Glutathione_Transferase_(cytos"/>
    <property type="match status" value="1"/>
</dbReference>
<dbReference type="InterPro" id="IPR040079">
    <property type="entry name" value="Glutathione_S-Trfase"/>
</dbReference>
<dbReference type="GO" id="GO:0004364">
    <property type="term" value="F:glutathione transferase activity"/>
    <property type="evidence" value="ECO:0007669"/>
    <property type="project" value="TreeGrafter"/>
</dbReference>
<dbReference type="GO" id="GO:0006559">
    <property type="term" value="P:L-phenylalanine catabolic process"/>
    <property type="evidence" value="ECO:0007669"/>
    <property type="project" value="TreeGrafter"/>
</dbReference>
<evidence type="ECO:0000313" key="3">
    <source>
        <dbReference type="Proteomes" id="UP000494256"/>
    </source>
</evidence>
<dbReference type="SUPFAM" id="SSF52833">
    <property type="entry name" value="Thioredoxin-like"/>
    <property type="match status" value="1"/>
</dbReference>
<dbReference type="InterPro" id="IPR036282">
    <property type="entry name" value="Glutathione-S-Trfase_C_sf"/>
</dbReference>
<dbReference type="PROSITE" id="PS51257">
    <property type="entry name" value="PROKAR_LIPOPROTEIN"/>
    <property type="match status" value="1"/>
</dbReference>
<dbReference type="Pfam" id="PF13409">
    <property type="entry name" value="GST_N_2"/>
    <property type="match status" value="1"/>
</dbReference>
<feature type="domain" description="GST N-terminal" evidence="1">
    <location>
        <begin position="5"/>
        <end position="87"/>
    </location>
</feature>
<organism evidence="2 3">
    <name type="scientific">Arctia plantaginis</name>
    <name type="common">Wood tiger moth</name>
    <name type="synonym">Phalaena plantaginis</name>
    <dbReference type="NCBI Taxonomy" id="874455"/>
    <lineage>
        <taxon>Eukaryota</taxon>
        <taxon>Metazoa</taxon>
        <taxon>Ecdysozoa</taxon>
        <taxon>Arthropoda</taxon>
        <taxon>Hexapoda</taxon>
        <taxon>Insecta</taxon>
        <taxon>Pterygota</taxon>
        <taxon>Neoptera</taxon>
        <taxon>Endopterygota</taxon>
        <taxon>Lepidoptera</taxon>
        <taxon>Glossata</taxon>
        <taxon>Ditrysia</taxon>
        <taxon>Noctuoidea</taxon>
        <taxon>Erebidae</taxon>
        <taxon>Arctiinae</taxon>
        <taxon>Arctia</taxon>
    </lineage>
</organism>
<dbReference type="SFLD" id="SFLDG00358">
    <property type="entry name" value="Main_(cytGST)"/>
    <property type="match status" value="1"/>
</dbReference>
<evidence type="ECO:0000313" key="2">
    <source>
        <dbReference type="EMBL" id="CAB3236986.1"/>
    </source>
</evidence>
<dbReference type="InterPro" id="IPR036249">
    <property type="entry name" value="Thioredoxin-like_sf"/>
</dbReference>
<dbReference type="AlphaFoldDB" id="A0A8S0ZXG7"/>
<dbReference type="OrthoDB" id="6230630at2759"/>
<evidence type="ECO:0000259" key="1">
    <source>
        <dbReference type="PROSITE" id="PS50404"/>
    </source>
</evidence>
<dbReference type="Gene3D" id="1.20.1050.10">
    <property type="match status" value="2"/>
</dbReference>
<dbReference type="Proteomes" id="UP000494256">
    <property type="component" value="Unassembled WGS sequence"/>
</dbReference>
<gene>
    <name evidence="2" type="ORF">APLA_LOCUS7605</name>
</gene>